<evidence type="ECO:0000259" key="2">
    <source>
        <dbReference type="Pfam" id="PF00868"/>
    </source>
</evidence>
<dbReference type="InterPro" id="IPR013783">
    <property type="entry name" value="Ig-like_fold"/>
</dbReference>
<organism evidence="3 4">
    <name type="scientific">Leptotrombidium deliense</name>
    <dbReference type="NCBI Taxonomy" id="299467"/>
    <lineage>
        <taxon>Eukaryota</taxon>
        <taxon>Metazoa</taxon>
        <taxon>Ecdysozoa</taxon>
        <taxon>Arthropoda</taxon>
        <taxon>Chelicerata</taxon>
        <taxon>Arachnida</taxon>
        <taxon>Acari</taxon>
        <taxon>Acariformes</taxon>
        <taxon>Trombidiformes</taxon>
        <taxon>Prostigmata</taxon>
        <taxon>Anystina</taxon>
        <taxon>Parasitengona</taxon>
        <taxon>Trombiculoidea</taxon>
        <taxon>Trombiculidae</taxon>
        <taxon>Leptotrombidium</taxon>
    </lineage>
</organism>
<dbReference type="Gene3D" id="2.60.40.10">
    <property type="entry name" value="Immunoglobulins"/>
    <property type="match status" value="1"/>
</dbReference>
<dbReference type="InterPro" id="IPR001102">
    <property type="entry name" value="Transglutaminase_N"/>
</dbReference>
<dbReference type="EMBL" id="NCKV01014126">
    <property type="protein sequence ID" value="RWS21009.1"/>
    <property type="molecule type" value="Genomic_DNA"/>
</dbReference>
<sequence length="90" mass="10274">MGKNVIEMATIVAIFCVMPSIQKAINSVTNVDLLIPYNSAKHNTAVFYATANRPESLIIRRSETFQIRMHFKTPFFPADRLQLHFVFIST</sequence>
<keyword evidence="4" id="KW-1185">Reference proteome</keyword>
<dbReference type="InterPro" id="IPR014756">
    <property type="entry name" value="Ig_E-set"/>
</dbReference>
<gene>
    <name evidence="3" type="ORF">B4U80_14195</name>
</gene>
<proteinExistence type="inferred from homology"/>
<evidence type="ECO:0000313" key="4">
    <source>
        <dbReference type="Proteomes" id="UP000288716"/>
    </source>
</evidence>
<protein>
    <recommendedName>
        <fullName evidence="2">Transglutaminase N-terminal domain-containing protein</fullName>
    </recommendedName>
</protein>
<dbReference type="Proteomes" id="UP000288716">
    <property type="component" value="Unassembled WGS sequence"/>
</dbReference>
<reference evidence="3 4" key="1">
    <citation type="journal article" date="2018" name="Gigascience">
        <title>Genomes of trombidid mites reveal novel predicted allergens and laterally-transferred genes associated with secondary metabolism.</title>
        <authorList>
            <person name="Dong X."/>
            <person name="Chaisiri K."/>
            <person name="Xia D."/>
            <person name="Armstrong S.D."/>
            <person name="Fang Y."/>
            <person name="Donnelly M.J."/>
            <person name="Kadowaki T."/>
            <person name="McGarry J.W."/>
            <person name="Darby A.C."/>
            <person name="Makepeace B.L."/>
        </authorList>
    </citation>
    <scope>NUCLEOTIDE SEQUENCE [LARGE SCALE GENOMIC DNA]</scope>
    <source>
        <strain evidence="3">UoL-UT</strain>
    </source>
</reference>
<evidence type="ECO:0000313" key="3">
    <source>
        <dbReference type="EMBL" id="RWS21009.1"/>
    </source>
</evidence>
<evidence type="ECO:0000256" key="1">
    <source>
        <dbReference type="ARBA" id="ARBA00005968"/>
    </source>
</evidence>
<feature type="domain" description="Transglutaminase N-terminal" evidence="2">
    <location>
        <begin position="30"/>
        <end position="86"/>
    </location>
</feature>
<dbReference type="VEuPathDB" id="VectorBase:LDEU011031"/>
<dbReference type="SUPFAM" id="SSF81296">
    <property type="entry name" value="E set domains"/>
    <property type="match status" value="1"/>
</dbReference>
<comment type="caution">
    <text evidence="3">The sequence shown here is derived from an EMBL/GenBank/DDBJ whole genome shotgun (WGS) entry which is preliminary data.</text>
</comment>
<dbReference type="Pfam" id="PF00868">
    <property type="entry name" value="Transglut_N"/>
    <property type="match status" value="1"/>
</dbReference>
<comment type="similarity">
    <text evidence="1">Belongs to the transglutaminase superfamily. Transglutaminase family.</text>
</comment>
<dbReference type="AlphaFoldDB" id="A0A443S0F7"/>
<name>A0A443S0F7_9ACAR</name>
<accession>A0A443S0F7</accession>